<dbReference type="InterPro" id="IPR011379">
    <property type="entry name" value="MazG-related_GP37"/>
</dbReference>
<dbReference type="InterPro" id="IPR004518">
    <property type="entry name" value="MazG-like_dom"/>
</dbReference>
<dbReference type="EMBL" id="LAZR01003033">
    <property type="protein sequence ID" value="KKN22750.1"/>
    <property type="molecule type" value="Genomic_DNA"/>
</dbReference>
<dbReference type="Pfam" id="PF03819">
    <property type="entry name" value="MazG"/>
    <property type="match status" value="1"/>
</dbReference>
<dbReference type="SUPFAM" id="SSF101386">
    <property type="entry name" value="all-alpha NTP pyrophosphatases"/>
    <property type="match status" value="1"/>
</dbReference>
<comment type="caution">
    <text evidence="2">The sequence shown here is derived from an EMBL/GenBank/DDBJ whole genome shotgun (WGS) entry which is preliminary data.</text>
</comment>
<dbReference type="PIRSF" id="PIRSF006639">
    <property type="entry name" value="UCP006639_pph"/>
    <property type="match status" value="1"/>
</dbReference>
<reference evidence="2" key="1">
    <citation type="journal article" date="2015" name="Nature">
        <title>Complex archaea that bridge the gap between prokaryotes and eukaryotes.</title>
        <authorList>
            <person name="Spang A."/>
            <person name="Saw J.H."/>
            <person name="Jorgensen S.L."/>
            <person name="Zaremba-Niedzwiedzka K."/>
            <person name="Martijn J."/>
            <person name="Lind A.E."/>
            <person name="van Eijk R."/>
            <person name="Schleper C."/>
            <person name="Guy L."/>
            <person name="Ettema T.J."/>
        </authorList>
    </citation>
    <scope>NUCLEOTIDE SEQUENCE</scope>
</reference>
<evidence type="ECO:0000313" key="2">
    <source>
        <dbReference type="EMBL" id="KKN22750.1"/>
    </source>
</evidence>
<dbReference type="CDD" id="cd11541">
    <property type="entry name" value="NTP-PPase_u4"/>
    <property type="match status" value="1"/>
</dbReference>
<dbReference type="AlphaFoldDB" id="A0A0F9NT91"/>
<feature type="domain" description="NTP pyrophosphohydrolase MazG-like" evidence="1">
    <location>
        <begin position="32"/>
        <end position="102"/>
    </location>
</feature>
<protein>
    <recommendedName>
        <fullName evidence="1">NTP pyrophosphohydrolase MazG-like domain-containing protein</fullName>
    </recommendedName>
</protein>
<dbReference type="Gene3D" id="1.10.287.1080">
    <property type="entry name" value="MazG-like"/>
    <property type="match status" value="1"/>
</dbReference>
<organism evidence="2">
    <name type="scientific">marine sediment metagenome</name>
    <dbReference type="NCBI Taxonomy" id="412755"/>
    <lineage>
        <taxon>unclassified sequences</taxon>
        <taxon>metagenomes</taxon>
        <taxon>ecological metagenomes</taxon>
    </lineage>
</organism>
<gene>
    <name evidence="2" type="ORF">LCGC14_0911860</name>
</gene>
<accession>A0A0F9NT91</accession>
<sequence>MYLETFGEYQRESANMDTGAPKNVPPLMYYALAVNEEAGELAGKVKKIYRDCDGFLTTADKDDMLAEGGDLLWCLTRFCEVLGISLGEMARRNLIKLDGRRERGTLQGSGDHR</sequence>
<name>A0A0F9NT91_9ZZZZ</name>
<proteinExistence type="predicted"/>
<evidence type="ECO:0000259" key="1">
    <source>
        <dbReference type="Pfam" id="PF03819"/>
    </source>
</evidence>